<sequence>MTLSSLVAASTIPGPVRPAIMVVAFEGWNDAGDAASSAIKDIKAATGAVKVAGIGDDDYYDYQFSRPQVRRNGAGKRVVKWPTTRIYRASLPESPVDLLLVRGVEPTYRWKAFITEILTRAEEENVQGVMALGSLLADVPHTRPIQAAVSSDDPKVCEALGALPGSYEGPTGILGVLAQFSEAAGLPTLSIWAAVPHYVAQPPSPKAQLAILHRVEELLPLALDLHELGEDALAWERGVDALATGDADIAAYVQQLEQAQDETELPEATGEAIAREFERYLKRRHRPGAPGEEGPGTPGTGGQAPDTPGSSD</sequence>
<evidence type="ECO:0000313" key="3">
    <source>
        <dbReference type="Proteomes" id="UP001183817"/>
    </source>
</evidence>
<feature type="compositionally biased region" description="Low complexity" evidence="1">
    <location>
        <begin position="303"/>
        <end position="312"/>
    </location>
</feature>
<dbReference type="InterPro" id="IPR008492">
    <property type="entry name" value="Rv2714-like"/>
</dbReference>
<reference evidence="2 3" key="1">
    <citation type="submission" date="2023-07" db="EMBL/GenBank/DDBJ databases">
        <title>Sequencing the genomes of 1000 actinobacteria strains.</title>
        <authorList>
            <person name="Klenk H.-P."/>
        </authorList>
    </citation>
    <scope>NUCLEOTIDE SEQUENCE [LARGE SCALE GENOMIC DNA]</scope>
    <source>
        <strain evidence="2 3">DSM 20167</strain>
    </source>
</reference>
<dbReference type="Pfam" id="PF09754">
    <property type="entry name" value="PAC2"/>
    <property type="match status" value="1"/>
</dbReference>
<dbReference type="Proteomes" id="UP001183817">
    <property type="component" value="Unassembled WGS sequence"/>
</dbReference>
<feature type="compositionally biased region" description="Gly residues" evidence="1">
    <location>
        <begin position="291"/>
        <end position="302"/>
    </location>
</feature>
<dbReference type="GO" id="GO:0000502">
    <property type="term" value="C:proteasome complex"/>
    <property type="evidence" value="ECO:0007669"/>
    <property type="project" value="UniProtKB-KW"/>
</dbReference>
<dbReference type="InterPro" id="IPR019151">
    <property type="entry name" value="Proteasome_assmbl_chaperone_2"/>
</dbReference>
<dbReference type="PIRSF" id="PIRSF028754">
    <property type="entry name" value="UCP028754"/>
    <property type="match status" value="1"/>
</dbReference>
<accession>A0ABU2BCZ2</accession>
<dbReference type="EMBL" id="JAVDYI010000001">
    <property type="protein sequence ID" value="MDR7356507.1"/>
    <property type="molecule type" value="Genomic_DNA"/>
</dbReference>
<feature type="region of interest" description="Disordered" evidence="1">
    <location>
        <begin position="279"/>
        <end position="312"/>
    </location>
</feature>
<comment type="caution">
    <text evidence="2">The sequence shown here is derived from an EMBL/GenBank/DDBJ whole genome shotgun (WGS) entry which is preliminary data.</text>
</comment>
<evidence type="ECO:0000256" key="1">
    <source>
        <dbReference type="SAM" id="MobiDB-lite"/>
    </source>
</evidence>
<keyword evidence="3" id="KW-1185">Reference proteome</keyword>
<dbReference type="InterPro" id="IPR038389">
    <property type="entry name" value="PSMG2_sf"/>
</dbReference>
<gene>
    <name evidence="2" type="ORF">J2S64_000198</name>
</gene>
<evidence type="ECO:0000313" key="2">
    <source>
        <dbReference type="EMBL" id="MDR7356507.1"/>
    </source>
</evidence>
<organism evidence="2 3">
    <name type="scientific">Paeniglutamicibacter sulfureus</name>
    <dbReference type="NCBI Taxonomy" id="43666"/>
    <lineage>
        <taxon>Bacteria</taxon>
        <taxon>Bacillati</taxon>
        <taxon>Actinomycetota</taxon>
        <taxon>Actinomycetes</taxon>
        <taxon>Micrococcales</taxon>
        <taxon>Micrococcaceae</taxon>
        <taxon>Paeniglutamicibacter</taxon>
    </lineage>
</organism>
<protein>
    <submittedName>
        <fullName evidence="2">Proteasome assembly chaperone (PAC2) family protein</fullName>
    </submittedName>
</protein>
<dbReference type="Gene3D" id="3.40.50.10900">
    <property type="entry name" value="PAC-like subunit"/>
    <property type="match status" value="1"/>
</dbReference>
<keyword evidence="2" id="KW-0647">Proteasome</keyword>
<proteinExistence type="predicted"/>
<name>A0ABU2BCZ2_9MICC</name>
<dbReference type="SUPFAM" id="SSF159659">
    <property type="entry name" value="Cgl1923-like"/>
    <property type="match status" value="1"/>
</dbReference>